<evidence type="ECO:0000256" key="15">
    <source>
        <dbReference type="ARBA" id="ARBA00023128"/>
    </source>
</evidence>
<comment type="function">
    <text evidence="18">Component of the cytochrome c oxidase, the last enzyme in the mitochondrial electron transport chain which drives oxidative phosphorylation. The respiratory chain contains 3 multisubunit complexes succinate dehydrogenase (complex II, CII), ubiquinol-cytochrome c oxidoreductase (cytochrome b-c1 complex, complex III, CIII) and cytochrome c oxidase (complex IV, CIV), that cooperate to transfer electrons derived from NADH and succinate to molecular oxygen, creating an electrochemical gradient over the inner membrane that drives transmembrane transport and the ATP synthase. Cytochrome c oxidase is the component of the respiratory chain that catalyzes the reduction of oxygen to water. Electrons originating from reduced cytochrome c in the intermembrane space (IMS) are transferred via the dinuclear copper A center (CU(A)) of subunit 2 and heme A of subunit 1 to the active site in subunit 1, a binuclear center (BNC) formed by heme A3 and copper B (CU(B)). The BNC reduces molecular oxygen to 2 water molecules using 4 electrons from cytochrome c in the IMS and 4 protons from the mitochondrial matrix.</text>
</comment>
<evidence type="ECO:0000256" key="4">
    <source>
        <dbReference type="ARBA" id="ARBA00015946"/>
    </source>
</evidence>
<comment type="catalytic activity">
    <reaction evidence="17">
        <text>4 Fe(II)-[cytochrome c] + O2 + 8 H(+)(in) = 4 Fe(III)-[cytochrome c] + 2 H2O + 4 H(+)(out)</text>
        <dbReference type="Rhea" id="RHEA:11436"/>
        <dbReference type="Rhea" id="RHEA-COMP:10350"/>
        <dbReference type="Rhea" id="RHEA-COMP:14399"/>
        <dbReference type="ChEBI" id="CHEBI:15377"/>
        <dbReference type="ChEBI" id="CHEBI:15378"/>
        <dbReference type="ChEBI" id="CHEBI:15379"/>
        <dbReference type="ChEBI" id="CHEBI:29033"/>
        <dbReference type="ChEBI" id="CHEBI:29034"/>
        <dbReference type="EC" id="7.1.1.9"/>
    </reaction>
    <physiologicalReaction direction="left-to-right" evidence="17">
        <dbReference type="Rhea" id="RHEA:11437"/>
    </physiologicalReaction>
</comment>
<dbReference type="PANTHER" id="PTHR22888">
    <property type="entry name" value="CYTOCHROME C OXIDASE, SUBUNIT II"/>
    <property type="match status" value="1"/>
</dbReference>
<feature type="domain" description="Cytochrome oxidase subunit II transmembrane region profile" evidence="21">
    <location>
        <begin position="1"/>
        <end position="91"/>
    </location>
</feature>
<evidence type="ECO:0000256" key="3">
    <source>
        <dbReference type="ARBA" id="ARBA00011164"/>
    </source>
</evidence>
<dbReference type="InterPro" id="IPR008972">
    <property type="entry name" value="Cupredoxin"/>
</dbReference>
<evidence type="ECO:0000256" key="10">
    <source>
        <dbReference type="ARBA" id="ARBA00022842"/>
    </source>
</evidence>
<evidence type="ECO:0000256" key="2">
    <source>
        <dbReference type="ARBA" id="ARBA00007866"/>
    </source>
</evidence>
<comment type="similarity">
    <text evidence="2 18">Belongs to the cytochrome c oxidase subunit 2 family.</text>
</comment>
<dbReference type="PROSITE" id="PS50999">
    <property type="entry name" value="COX2_TM"/>
    <property type="match status" value="1"/>
</dbReference>
<comment type="cofactor">
    <cofactor evidence="18">
        <name>Cu cation</name>
        <dbReference type="ChEBI" id="CHEBI:23378"/>
    </cofactor>
    <text evidence="18">Binds a copper A center.</text>
</comment>
<keyword evidence="5 18" id="KW-0813">Transport</keyword>
<dbReference type="CDD" id="cd13912">
    <property type="entry name" value="CcO_II_C"/>
    <property type="match status" value="1"/>
</dbReference>
<evidence type="ECO:0000256" key="1">
    <source>
        <dbReference type="ARBA" id="ARBA00004448"/>
    </source>
</evidence>
<dbReference type="GO" id="GO:0005507">
    <property type="term" value="F:copper ion binding"/>
    <property type="evidence" value="ECO:0007669"/>
    <property type="project" value="InterPro"/>
</dbReference>
<evidence type="ECO:0000256" key="13">
    <source>
        <dbReference type="ARBA" id="ARBA00022989"/>
    </source>
</evidence>
<dbReference type="AlphaFoldDB" id="A0A6M4AH83"/>
<keyword evidence="16 18" id="KW-0472">Membrane</keyword>
<dbReference type="SUPFAM" id="SSF81464">
    <property type="entry name" value="Cytochrome c oxidase subunit II-like, transmembrane region"/>
    <property type="match status" value="1"/>
</dbReference>
<keyword evidence="11" id="KW-1278">Translocase</keyword>
<dbReference type="NCBIfam" id="TIGR02866">
    <property type="entry name" value="CoxB"/>
    <property type="match status" value="1"/>
</dbReference>
<keyword evidence="12 18" id="KW-0249">Electron transport</keyword>
<dbReference type="InterPro" id="IPR002429">
    <property type="entry name" value="CcO_II-like_C"/>
</dbReference>
<evidence type="ECO:0000259" key="21">
    <source>
        <dbReference type="PROSITE" id="PS50999"/>
    </source>
</evidence>
<evidence type="ECO:0000256" key="14">
    <source>
        <dbReference type="ARBA" id="ARBA00023008"/>
    </source>
</evidence>
<geneLocation type="mitochondrion" evidence="22"/>
<keyword evidence="6 18" id="KW-0679">Respiratory chain</keyword>
<dbReference type="Pfam" id="PF00116">
    <property type="entry name" value="COX2"/>
    <property type="match status" value="1"/>
</dbReference>
<dbReference type="InterPro" id="IPR011759">
    <property type="entry name" value="Cyt_c_oxidase_su2_TM_dom"/>
</dbReference>
<evidence type="ECO:0000259" key="20">
    <source>
        <dbReference type="PROSITE" id="PS50857"/>
    </source>
</evidence>
<dbReference type="GO" id="GO:0005743">
    <property type="term" value="C:mitochondrial inner membrane"/>
    <property type="evidence" value="ECO:0007669"/>
    <property type="project" value="UniProtKB-SubCell"/>
</dbReference>
<reference evidence="22" key="1">
    <citation type="submission" date="2020-03" db="EMBL/GenBank/DDBJ databases">
        <authorList>
            <person name="Yang L.J."/>
        </authorList>
    </citation>
    <scope>NUCLEOTIDE SEQUENCE</scope>
</reference>
<protein>
    <recommendedName>
        <fullName evidence="4 18">Cytochrome c oxidase subunit 2</fullName>
    </recommendedName>
</protein>
<evidence type="ECO:0000256" key="12">
    <source>
        <dbReference type="ARBA" id="ARBA00022982"/>
    </source>
</evidence>
<dbReference type="InterPro" id="IPR034210">
    <property type="entry name" value="CcO_II_C"/>
</dbReference>
<evidence type="ECO:0000256" key="16">
    <source>
        <dbReference type="ARBA" id="ARBA00023136"/>
    </source>
</evidence>
<dbReference type="Gene3D" id="2.60.40.420">
    <property type="entry name" value="Cupredoxins - blue copper proteins"/>
    <property type="match status" value="1"/>
</dbReference>
<evidence type="ECO:0000256" key="18">
    <source>
        <dbReference type="RuleBase" id="RU000457"/>
    </source>
</evidence>
<evidence type="ECO:0000256" key="19">
    <source>
        <dbReference type="SAM" id="Phobius"/>
    </source>
</evidence>
<evidence type="ECO:0000256" key="7">
    <source>
        <dbReference type="ARBA" id="ARBA00022692"/>
    </source>
</evidence>
<keyword evidence="9 18" id="KW-0999">Mitochondrion inner membrane</keyword>
<evidence type="ECO:0000256" key="17">
    <source>
        <dbReference type="ARBA" id="ARBA00049512"/>
    </source>
</evidence>
<dbReference type="InterPro" id="IPR045187">
    <property type="entry name" value="CcO_II"/>
</dbReference>
<dbReference type="Pfam" id="PF02790">
    <property type="entry name" value="COX2_TM"/>
    <property type="match status" value="1"/>
</dbReference>
<dbReference type="EMBL" id="MT210096">
    <property type="protein sequence ID" value="QJQ26921.1"/>
    <property type="molecule type" value="Genomic_DNA"/>
</dbReference>
<keyword evidence="10" id="KW-0460">Magnesium</keyword>
<keyword evidence="14 18" id="KW-0186">Copper</keyword>
<name>A0A6M4AH83_9HEMI</name>
<keyword evidence="7 18" id="KW-0812">Transmembrane</keyword>
<dbReference type="PROSITE" id="PS50857">
    <property type="entry name" value="COX2_CUA"/>
    <property type="match status" value="1"/>
</dbReference>
<evidence type="ECO:0000256" key="5">
    <source>
        <dbReference type="ARBA" id="ARBA00022448"/>
    </source>
</evidence>
<evidence type="ECO:0000256" key="8">
    <source>
        <dbReference type="ARBA" id="ARBA00022723"/>
    </source>
</evidence>
<comment type="subcellular location">
    <subcellularLocation>
        <location evidence="1 18">Mitochondrion inner membrane</location>
        <topology evidence="1 18">Multi-pass membrane protein</topology>
    </subcellularLocation>
</comment>
<proteinExistence type="inferred from homology"/>
<dbReference type="PROSITE" id="PS00078">
    <property type="entry name" value="COX2"/>
    <property type="match status" value="1"/>
</dbReference>
<evidence type="ECO:0000256" key="6">
    <source>
        <dbReference type="ARBA" id="ARBA00022660"/>
    </source>
</evidence>
<dbReference type="GO" id="GO:0042773">
    <property type="term" value="P:ATP synthesis coupled electron transport"/>
    <property type="evidence" value="ECO:0007669"/>
    <property type="project" value="TreeGrafter"/>
</dbReference>
<feature type="transmembrane region" description="Helical" evidence="19">
    <location>
        <begin position="20"/>
        <end position="43"/>
    </location>
</feature>
<dbReference type="SUPFAM" id="SSF49503">
    <property type="entry name" value="Cupredoxins"/>
    <property type="match status" value="1"/>
</dbReference>
<evidence type="ECO:0000313" key="22">
    <source>
        <dbReference type="EMBL" id="QJQ26921.1"/>
    </source>
</evidence>
<dbReference type="GO" id="GO:0004129">
    <property type="term" value="F:cytochrome-c oxidase activity"/>
    <property type="evidence" value="ECO:0007669"/>
    <property type="project" value="UniProtKB-EC"/>
</dbReference>
<organism evidence="22">
    <name type="scientific">Hemisphaerius rufovarius</name>
    <dbReference type="NCBI Taxonomy" id="1897809"/>
    <lineage>
        <taxon>Eukaryota</taxon>
        <taxon>Metazoa</taxon>
        <taxon>Ecdysozoa</taxon>
        <taxon>Arthropoda</taxon>
        <taxon>Hexapoda</taxon>
        <taxon>Insecta</taxon>
        <taxon>Pterygota</taxon>
        <taxon>Neoptera</taxon>
        <taxon>Paraneoptera</taxon>
        <taxon>Hemiptera</taxon>
        <taxon>Auchenorrhyncha</taxon>
        <taxon>Fulgoroidea</taxon>
        <taxon>Issidae</taxon>
        <taxon>Hemisphaeriinae</taxon>
        <taxon>Hemisphaerius</taxon>
    </lineage>
</organism>
<keyword evidence="13 19" id="KW-1133">Transmembrane helix</keyword>
<gene>
    <name evidence="22" type="primary">COX2</name>
</gene>
<dbReference type="InterPro" id="IPR001505">
    <property type="entry name" value="Copper_CuA"/>
</dbReference>
<sequence length="222" mass="25779">MPTWMKMNLLNGVSPIMEQLIVFHDFTMMIVSLITTMVMIMMYSILKNSFTNRTIMENQVLETIWTIMPAVTLILIAMPSLKILYLMEEINNPSITIKAMGHQWYWTYQYSDKKKIEIDAYMTKKKNSIRLMEVDNRISVPFNTQTRMIISSSDVIHSWTIPSIGVKMDAIPGRLNQMSFSTKKPGIFMGQCSEICGTNHSFMPITMESINMKSFIKWMEKN</sequence>
<keyword evidence="15 18" id="KW-0496">Mitochondrion</keyword>
<feature type="domain" description="Cytochrome oxidase subunit II copper A binding" evidence="20">
    <location>
        <begin position="92"/>
        <end position="221"/>
    </location>
</feature>
<dbReference type="InterPro" id="IPR036257">
    <property type="entry name" value="Cyt_c_oxidase_su2_TM_sf"/>
</dbReference>
<dbReference type="InterPro" id="IPR014222">
    <property type="entry name" value="Cyt_c_oxidase_su2"/>
</dbReference>
<dbReference type="Gene3D" id="1.10.287.90">
    <property type="match status" value="1"/>
</dbReference>
<keyword evidence="8 18" id="KW-0479">Metal-binding</keyword>
<comment type="subunit">
    <text evidence="3">Component of the cytochrome c oxidase (complex IV, CIV), a multisubunit enzyme composed of a catalytic core of 3 subunits and several supernumerary subunits. The complex exists as a monomer or a dimer and forms supercomplexes (SCs) in the inner mitochondrial membrane with ubiquinol-cytochrome c oxidoreductase (cytochrome b-c1 complex, complex III, CIII).</text>
</comment>
<dbReference type="PANTHER" id="PTHR22888:SF9">
    <property type="entry name" value="CYTOCHROME C OXIDASE SUBUNIT 2"/>
    <property type="match status" value="1"/>
</dbReference>
<dbReference type="GO" id="GO:0016491">
    <property type="term" value="F:oxidoreductase activity"/>
    <property type="evidence" value="ECO:0007669"/>
    <property type="project" value="InterPro"/>
</dbReference>
<feature type="transmembrane region" description="Helical" evidence="19">
    <location>
        <begin position="64"/>
        <end position="87"/>
    </location>
</feature>
<dbReference type="FunFam" id="2.60.40.420:FF:000001">
    <property type="entry name" value="Cytochrome c oxidase subunit 2"/>
    <property type="match status" value="1"/>
</dbReference>
<evidence type="ECO:0000256" key="11">
    <source>
        <dbReference type="ARBA" id="ARBA00022967"/>
    </source>
</evidence>
<evidence type="ECO:0000256" key="9">
    <source>
        <dbReference type="ARBA" id="ARBA00022792"/>
    </source>
</evidence>
<accession>A0A6M4AH83</accession>
<dbReference type="PRINTS" id="PR01166">
    <property type="entry name" value="CYCOXIDASEII"/>
</dbReference>